<evidence type="ECO:0000256" key="3">
    <source>
        <dbReference type="ARBA" id="ARBA00022722"/>
    </source>
</evidence>
<name>A0A1G2KLQ4_9BACT</name>
<dbReference type="EC" id="3.1.-.-" evidence="5"/>
<protein>
    <recommendedName>
        <fullName evidence="5">Putative pre-16S rRNA nuclease</fullName>
        <ecNumber evidence="5">3.1.-.-</ecNumber>
    </recommendedName>
</protein>
<evidence type="ECO:0000259" key="6">
    <source>
        <dbReference type="SMART" id="SM00732"/>
    </source>
</evidence>
<dbReference type="InterPro" id="IPR006641">
    <property type="entry name" value="YqgF/RNaseH-like_dom"/>
</dbReference>
<gene>
    <name evidence="7" type="ORF">A3C07_03510</name>
</gene>
<comment type="caution">
    <text evidence="7">The sequence shown here is derived from an EMBL/GenBank/DDBJ whole genome shotgun (WGS) entry which is preliminary data.</text>
</comment>
<keyword evidence="3 5" id="KW-0540">Nuclease</keyword>
<keyword evidence="1 5" id="KW-0963">Cytoplasm</keyword>
<feature type="domain" description="YqgF/RNase H-like" evidence="6">
    <location>
        <begin position="1"/>
        <end position="95"/>
    </location>
</feature>
<evidence type="ECO:0000256" key="1">
    <source>
        <dbReference type="ARBA" id="ARBA00022490"/>
    </source>
</evidence>
<dbReference type="Gene3D" id="3.30.420.140">
    <property type="entry name" value="YqgF/RNase H-like domain"/>
    <property type="match status" value="1"/>
</dbReference>
<sequence>MRYMGIDYGRKRIGVAVSDKEGKIAFPRGIVENMKELQRFIAQEKIEKIIVGLPRSFDGSETAQTQETREFVGKLKKGVSIPVEFEDELLTTHMVKKEGVGLAHIDEAAAAVILQAYLDKSQKLKD</sequence>
<dbReference type="SUPFAM" id="SSF53098">
    <property type="entry name" value="Ribonuclease H-like"/>
    <property type="match status" value="1"/>
</dbReference>
<dbReference type="GO" id="GO:0016788">
    <property type="term" value="F:hydrolase activity, acting on ester bonds"/>
    <property type="evidence" value="ECO:0007669"/>
    <property type="project" value="UniProtKB-UniRule"/>
</dbReference>
<evidence type="ECO:0000256" key="4">
    <source>
        <dbReference type="ARBA" id="ARBA00022801"/>
    </source>
</evidence>
<dbReference type="InterPro" id="IPR037027">
    <property type="entry name" value="YqgF/RNaseH-like_dom_sf"/>
</dbReference>
<dbReference type="Pfam" id="PF03652">
    <property type="entry name" value="RuvX"/>
    <property type="match status" value="1"/>
</dbReference>
<comment type="function">
    <text evidence="5">Could be a nuclease involved in processing of the 5'-end of pre-16S rRNA.</text>
</comment>
<dbReference type="HAMAP" id="MF_00651">
    <property type="entry name" value="Nuclease_YqgF"/>
    <property type="match status" value="1"/>
</dbReference>
<dbReference type="STRING" id="1802270.A3C07_03510"/>
<reference evidence="7 8" key="1">
    <citation type="journal article" date="2016" name="Nat. Commun.">
        <title>Thousands of microbial genomes shed light on interconnected biogeochemical processes in an aquifer system.</title>
        <authorList>
            <person name="Anantharaman K."/>
            <person name="Brown C.T."/>
            <person name="Hug L.A."/>
            <person name="Sharon I."/>
            <person name="Castelle C.J."/>
            <person name="Probst A.J."/>
            <person name="Thomas B.C."/>
            <person name="Singh A."/>
            <person name="Wilkins M.J."/>
            <person name="Karaoz U."/>
            <person name="Brodie E.L."/>
            <person name="Williams K.H."/>
            <person name="Hubbard S.S."/>
            <person name="Banfield J.F."/>
        </authorList>
    </citation>
    <scope>NUCLEOTIDE SEQUENCE [LARGE SCALE GENOMIC DNA]</scope>
</reference>
<evidence type="ECO:0000256" key="2">
    <source>
        <dbReference type="ARBA" id="ARBA00022517"/>
    </source>
</evidence>
<evidence type="ECO:0000256" key="5">
    <source>
        <dbReference type="HAMAP-Rule" id="MF_00651"/>
    </source>
</evidence>
<keyword evidence="2 5" id="KW-0690">Ribosome biogenesis</keyword>
<comment type="subcellular location">
    <subcellularLocation>
        <location evidence="5">Cytoplasm</location>
    </subcellularLocation>
</comment>
<proteinExistence type="inferred from homology"/>
<evidence type="ECO:0000313" key="8">
    <source>
        <dbReference type="Proteomes" id="UP000179023"/>
    </source>
</evidence>
<dbReference type="SMART" id="SM00732">
    <property type="entry name" value="YqgFc"/>
    <property type="match status" value="1"/>
</dbReference>
<dbReference type="GO" id="GO:0005829">
    <property type="term" value="C:cytosol"/>
    <property type="evidence" value="ECO:0007669"/>
    <property type="project" value="TreeGrafter"/>
</dbReference>
<dbReference type="GO" id="GO:0004518">
    <property type="term" value="F:nuclease activity"/>
    <property type="evidence" value="ECO:0007669"/>
    <property type="project" value="UniProtKB-KW"/>
</dbReference>
<dbReference type="EMBL" id="MHQI01000017">
    <property type="protein sequence ID" value="OHA00378.1"/>
    <property type="molecule type" value="Genomic_DNA"/>
</dbReference>
<dbReference type="PANTHER" id="PTHR33317:SF4">
    <property type="entry name" value="POLYNUCLEOTIDYL TRANSFERASE, RIBONUCLEASE H-LIKE SUPERFAMILY PROTEIN"/>
    <property type="match status" value="1"/>
</dbReference>
<keyword evidence="4 5" id="KW-0378">Hydrolase</keyword>
<dbReference type="InterPro" id="IPR005227">
    <property type="entry name" value="YqgF"/>
</dbReference>
<dbReference type="Proteomes" id="UP000179023">
    <property type="component" value="Unassembled WGS sequence"/>
</dbReference>
<dbReference type="GO" id="GO:0000967">
    <property type="term" value="P:rRNA 5'-end processing"/>
    <property type="evidence" value="ECO:0007669"/>
    <property type="project" value="UniProtKB-UniRule"/>
</dbReference>
<accession>A0A1G2KLQ4</accession>
<dbReference type="PANTHER" id="PTHR33317">
    <property type="entry name" value="POLYNUCLEOTIDYL TRANSFERASE, RIBONUCLEASE H-LIKE SUPERFAMILY PROTEIN"/>
    <property type="match status" value="1"/>
</dbReference>
<dbReference type="CDD" id="cd16964">
    <property type="entry name" value="YqgF"/>
    <property type="match status" value="1"/>
</dbReference>
<dbReference type="AlphaFoldDB" id="A0A1G2KLQ4"/>
<evidence type="ECO:0000313" key="7">
    <source>
        <dbReference type="EMBL" id="OHA00378.1"/>
    </source>
</evidence>
<organism evidence="7 8">
    <name type="scientific">Candidatus Sungbacteria bacterium RIFCSPHIGHO2_02_FULL_47_11</name>
    <dbReference type="NCBI Taxonomy" id="1802270"/>
    <lineage>
        <taxon>Bacteria</taxon>
        <taxon>Candidatus Sungiibacteriota</taxon>
    </lineage>
</organism>
<dbReference type="NCBIfam" id="TIGR00250">
    <property type="entry name" value="RNAse_H_YqgF"/>
    <property type="match status" value="1"/>
</dbReference>
<comment type="similarity">
    <text evidence="5">Belongs to the YqgF HJR family.</text>
</comment>
<dbReference type="InterPro" id="IPR012337">
    <property type="entry name" value="RNaseH-like_sf"/>
</dbReference>